<keyword evidence="2" id="KW-1185">Reference proteome</keyword>
<name>A0A6N0NTQ0_9CREN</name>
<gene>
    <name evidence="1" type="ORF">GWK48_07525</name>
</gene>
<evidence type="ECO:0000313" key="2">
    <source>
        <dbReference type="Proteomes" id="UP000509301"/>
    </source>
</evidence>
<reference evidence="1 2" key="1">
    <citation type="submission" date="2020-02" db="EMBL/GenBank/DDBJ databases">
        <title>Comparative genome analysis reveals the metabolism and evolution of the thermophilic archaeal genus Metallosphaera.</title>
        <authorList>
            <person name="Jiang C."/>
        </authorList>
    </citation>
    <scope>NUCLEOTIDE SEQUENCE [LARGE SCALE GENOMIC DNA]</scope>
    <source>
        <strain evidence="1 2">Ric-A</strain>
    </source>
</reference>
<dbReference type="EMBL" id="CP049074">
    <property type="protein sequence ID" value="QKR00244.1"/>
    <property type="molecule type" value="Genomic_DNA"/>
</dbReference>
<dbReference type="KEGG" id="mten:GWK48_07525"/>
<dbReference type="GeneID" id="55641788"/>
<proteinExistence type="predicted"/>
<dbReference type="Proteomes" id="UP000509301">
    <property type="component" value="Chromosome"/>
</dbReference>
<organism evidence="1 2">
    <name type="scientific">Metallosphaera tengchongensis</name>
    <dbReference type="NCBI Taxonomy" id="1532350"/>
    <lineage>
        <taxon>Archaea</taxon>
        <taxon>Thermoproteota</taxon>
        <taxon>Thermoprotei</taxon>
        <taxon>Sulfolobales</taxon>
        <taxon>Sulfolobaceae</taxon>
        <taxon>Metallosphaera</taxon>
    </lineage>
</organism>
<dbReference type="AlphaFoldDB" id="A0A6N0NTQ0"/>
<evidence type="ECO:0000313" key="1">
    <source>
        <dbReference type="EMBL" id="QKR00244.1"/>
    </source>
</evidence>
<dbReference type="RefSeq" id="WP_174631036.1">
    <property type="nucleotide sequence ID" value="NZ_CP049074.1"/>
</dbReference>
<protein>
    <submittedName>
        <fullName evidence="1">Uncharacterized protein</fullName>
    </submittedName>
</protein>
<accession>A0A6N0NTQ0</accession>
<dbReference type="OrthoDB" id="42404at2157"/>
<sequence>MRVKSVSVEKSGIEFCFNNVSVIVRRVQNEIRIAEEITYEVTTNSVLSNLQVVLRDGKAFLVSPFGENLIDDPRNIVKGLLEILEKVRDKKEVYDKFMDILKDFKVE</sequence>